<evidence type="ECO:0000256" key="3">
    <source>
        <dbReference type="ARBA" id="ARBA00022692"/>
    </source>
</evidence>
<evidence type="ECO:0000256" key="4">
    <source>
        <dbReference type="ARBA" id="ARBA00022927"/>
    </source>
</evidence>
<comment type="subcellular location">
    <subcellularLocation>
        <location evidence="1 8">Membrane</location>
        <topology evidence="1 8">Multi-pass membrane protein</topology>
    </subcellularLocation>
</comment>
<keyword evidence="2 8" id="KW-0813">Transport</keyword>
<gene>
    <name evidence="9" type="ORF">CDCA_CDCA02G0632</name>
</gene>
<dbReference type="PANTHER" id="PTHR23137">
    <property type="entry name" value="VESICLE TRANSPORT PROTEIN-RELATED"/>
    <property type="match status" value="1"/>
</dbReference>
<feature type="transmembrane region" description="Helical" evidence="8">
    <location>
        <begin position="81"/>
        <end position="106"/>
    </location>
</feature>
<keyword evidence="5 8" id="KW-1133">Transmembrane helix</keyword>
<dbReference type="InterPro" id="IPR007305">
    <property type="entry name" value="Vesicle_transpt_Got1/SFT2"/>
</dbReference>
<keyword evidence="3 8" id="KW-0812">Transmembrane</keyword>
<keyword evidence="10" id="KW-1185">Reference proteome</keyword>
<dbReference type="InterPro" id="IPR011691">
    <property type="entry name" value="Vesicle_transpt_SFT2"/>
</dbReference>
<comment type="similarity">
    <text evidence="7 8">Belongs to the SFT2 family.</text>
</comment>
<evidence type="ECO:0000256" key="1">
    <source>
        <dbReference type="ARBA" id="ARBA00004141"/>
    </source>
</evidence>
<feature type="transmembrane region" description="Helical" evidence="8">
    <location>
        <begin position="112"/>
        <end position="131"/>
    </location>
</feature>
<organism evidence="9 10">
    <name type="scientific">Cyanidium caldarium</name>
    <name type="common">Red alga</name>
    <dbReference type="NCBI Taxonomy" id="2771"/>
    <lineage>
        <taxon>Eukaryota</taxon>
        <taxon>Rhodophyta</taxon>
        <taxon>Bangiophyceae</taxon>
        <taxon>Cyanidiales</taxon>
        <taxon>Cyanidiaceae</taxon>
        <taxon>Cyanidium</taxon>
    </lineage>
</organism>
<evidence type="ECO:0000256" key="8">
    <source>
        <dbReference type="RuleBase" id="RU363111"/>
    </source>
</evidence>
<dbReference type="GO" id="GO:0005737">
    <property type="term" value="C:cytoplasm"/>
    <property type="evidence" value="ECO:0007669"/>
    <property type="project" value="UniProtKB-ARBA"/>
</dbReference>
<proteinExistence type="inferred from homology"/>
<feature type="transmembrane region" description="Helical" evidence="8">
    <location>
        <begin position="143"/>
        <end position="162"/>
    </location>
</feature>
<keyword evidence="6 8" id="KW-0472">Membrane</keyword>
<keyword evidence="4 8" id="KW-0653">Protein transport</keyword>
<dbReference type="EMBL" id="JANCYW010000002">
    <property type="protein sequence ID" value="KAK4534607.1"/>
    <property type="molecule type" value="Genomic_DNA"/>
</dbReference>
<accession>A0AAV9IQU1</accession>
<dbReference type="Pfam" id="PF04178">
    <property type="entry name" value="Got1"/>
    <property type="match status" value="1"/>
</dbReference>
<dbReference type="GO" id="GO:0016020">
    <property type="term" value="C:membrane"/>
    <property type="evidence" value="ECO:0007669"/>
    <property type="project" value="UniProtKB-SubCell"/>
</dbReference>
<comment type="function">
    <text evidence="8">May be involved in fusion of retrograde transport vesicles derived from an endocytic compartment with the Golgi complex.</text>
</comment>
<name>A0AAV9IQU1_CYACA</name>
<comment type="caution">
    <text evidence="9">The sequence shown here is derived from an EMBL/GenBank/DDBJ whole genome shotgun (WGS) entry which is preliminary data.</text>
</comment>
<feature type="transmembrane region" description="Helical" evidence="8">
    <location>
        <begin position="168"/>
        <end position="187"/>
    </location>
</feature>
<evidence type="ECO:0000256" key="2">
    <source>
        <dbReference type="ARBA" id="ARBA00022448"/>
    </source>
</evidence>
<dbReference type="AlphaFoldDB" id="A0AAV9IQU1"/>
<reference evidence="9 10" key="1">
    <citation type="submission" date="2022-07" db="EMBL/GenBank/DDBJ databases">
        <title>Genome-wide signatures of adaptation to extreme environments.</title>
        <authorList>
            <person name="Cho C.H."/>
            <person name="Yoon H.S."/>
        </authorList>
    </citation>
    <scope>NUCLEOTIDE SEQUENCE [LARGE SCALE GENOMIC DNA]</scope>
    <source>
        <strain evidence="9 10">DBV 063 E5</strain>
    </source>
</reference>
<evidence type="ECO:0000256" key="6">
    <source>
        <dbReference type="ARBA" id="ARBA00023136"/>
    </source>
</evidence>
<sequence length="220" mass="24166">MAVGLEDDSTDANRSDSAWYSFHLQASQSASRGAESLRRFLTGDDAVREDLESQSRFTTSPELSDTWALSEFFHLTRMQRLALFGMFFAAGILMSMLSLLLMPSIVLRPHKFALAFALGQVFLIGSTWFLIGPRAQLQAMASADRLVPCIVYWTSLALVIVASVRQVAPAAIVLVLVQIGAAGWYGLTYVPYGRTLLGAWLNRSSRWATLPTIWRASGGA</sequence>
<evidence type="ECO:0000256" key="5">
    <source>
        <dbReference type="ARBA" id="ARBA00022989"/>
    </source>
</evidence>
<protein>
    <recommendedName>
        <fullName evidence="8">Vesicle transport protein</fullName>
    </recommendedName>
</protein>
<dbReference type="GO" id="GO:0012505">
    <property type="term" value="C:endomembrane system"/>
    <property type="evidence" value="ECO:0007669"/>
    <property type="project" value="UniProtKB-ARBA"/>
</dbReference>
<evidence type="ECO:0000313" key="9">
    <source>
        <dbReference type="EMBL" id="KAK4534607.1"/>
    </source>
</evidence>
<dbReference type="GO" id="GO:0015031">
    <property type="term" value="P:protein transport"/>
    <property type="evidence" value="ECO:0007669"/>
    <property type="project" value="UniProtKB-KW"/>
</dbReference>
<dbReference type="Proteomes" id="UP001301350">
    <property type="component" value="Unassembled WGS sequence"/>
</dbReference>
<dbReference type="GO" id="GO:0016192">
    <property type="term" value="P:vesicle-mediated transport"/>
    <property type="evidence" value="ECO:0007669"/>
    <property type="project" value="InterPro"/>
</dbReference>
<evidence type="ECO:0000256" key="7">
    <source>
        <dbReference type="ARBA" id="ARBA00025800"/>
    </source>
</evidence>
<evidence type="ECO:0000313" key="10">
    <source>
        <dbReference type="Proteomes" id="UP001301350"/>
    </source>
</evidence>
<dbReference type="PANTHER" id="PTHR23137:SF6">
    <property type="entry name" value="VESICLE TRANSPORT PROTEIN"/>
    <property type="match status" value="1"/>
</dbReference>